<dbReference type="InterPro" id="IPR009057">
    <property type="entry name" value="Homeodomain-like_sf"/>
</dbReference>
<evidence type="ECO:0000259" key="8">
    <source>
        <dbReference type="PROSITE" id="PS50071"/>
    </source>
</evidence>
<comment type="caution">
    <text evidence="9">The sequence shown here is derived from an EMBL/GenBank/DDBJ whole genome shotgun (WGS) entry which is preliminary data.</text>
</comment>
<evidence type="ECO:0000313" key="10">
    <source>
        <dbReference type="Proteomes" id="UP001347796"/>
    </source>
</evidence>
<dbReference type="InterPro" id="IPR001356">
    <property type="entry name" value="HD"/>
</dbReference>
<dbReference type="InterPro" id="IPR050394">
    <property type="entry name" value="Homeobox_NK-like"/>
</dbReference>
<evidence type="ECO:0000256" key="3">
    <source>
        <dbReference type="ARBA" id="ARBA00023155"/>
    </source>
</evidence>
<feature type="compositionally biased region" description="Basic and acidic residues" evidence="7">
    <location>
        <begin position="107"/>
        <end position="125"/>
    </location>
</feature>
<protein>
    <recommendedName>
        <fullName evidence="8">Homeobox domain-containing protein</fullName>
    </recommendedName>
</protein>
<dbReference type="SMART" id="SM00389">
    <property type="entry name" value="HOX"/>
    <property type="match status" value="1"/>
</dbReference>
<dbReference type="InterPro" id="IPR017970">
    <property type="entry name" value="Homeobox_CS"/>
</dbReference>
<evidence type="ECO:0000256" key="5">
    <source>
        <dbReference type="PROSITE-ProRule" id="PRU00108"/>
    </source>
</evidence>
<reference evidence="9 10" key="1">
    <citation type="submission" date="2024-01" db="EMBL/GenBank/DDBJ databases">
        <title>The genome of the rayed Mediterranean limpet Patella caerulea (Linnaeus, 1758).</title>
        <authorList>
            <person name="Anh-Thu Weber A."/>
            <person name="Halstead-Nussloch G."/>
        </authorList>
    </citation>
    <scope>NUCLEOTIDE SEQUENCE [LARGE SCALE GENOMIC DNA]</scope>
    <source>
        <strain evidence="9">AATW-2023a</strain>
        <tissue evidence="9">Whole specimen</tissue>
    </source>
</reference>
<keyword evidence="4 5" id="KW-0539">Nucleus</keyword>
<dbReference type="PANTHER" id="PTHR24340:SF70">
    <property type="entry name" value="NK7.1, ISOFORM A"/>
    <property type="match status" value="1"/>
</dbReference>
<feature type="region of interest" description="Disordered" evidence="7">
    <location>
        <begin position="217"/>
        <end position="253"/>
    </location>
</feature>
<dbReference type="PROSITE" id="PS00027">
    <property type="entry name" value="HOMEOBOX_1"/>
    <property type="match status" value="1"/>
</dbReference>
<dbReference type="PANTHER" id="PTHR24340">
    <property type="entry name" value="HOMEOBOX PROTEIN NKX"/>
    <property type="match status" value="1"/>
</dbReference>
<organism evidence="9 10">
    <name type="scientific">Patella caerulea</name>
    <name type="common">Rayed Mediterranean limpet</name>
    <dbReference type="NCBI Taxonomy" id="87958"/>
    <lineage>
        <taxon>Eukaryota</taxon>
        <taxon>Metazoa</taxon>
        <taxon>Spiralia</taxon>
        <taxon>Lophotrochozoa</taxon>
        <taxon>Mollusca</taxon>
        <taxon>Gastropoda</taxon>
        <taxon>Patellogastropoda</taxon>
        <taxon>Patelloidea</taxon>
        <taxon>Patellidae</taxon>
        <taxon>Patella</taxon>
    </lineage>
</organism>
<evidence type="ECO:0000256" key="7">
    <source>
        <dbReference type="SAM" id="MobiDB-lite"/>
    </source>
</evidence>
<feature type="domain" description="Homeobox" evidence="8">
    <location>
        <begin position="134"/>
        <end position="194"/>
    </location>
</feature>
<dbReference type="Pfam" id="PF00046">
    <property type="entry name" value="Homeodomain"/>
    <property type="match status" value="1"/>
</dbReference>
<dbReference type="GO" id="GO:0000981">
    <property type="term" value="F:DNA-binding transcription factor activity, RNA polymerase II-specific"/>
    <property type="evidence" value="ECO:0007669"/>
    <property type="project" value="InterPro"/>
</dbReference>
<evidence type="ECO:0000256" key="4">
    <source>
        <dbReference type="ARBA" id="ARBA00023242"/>
    </source>
</evidence>
<proteinExistence type="predicted"/>
<dbReference type="GO" id="GO:0030154">
    <property type="term" value="P:cell differentiation"/>
    <property type="evidence" value="ECO:0007669"/>
    <property type="project" value="TreeGrafter"/>
</dbReference>
<accession>A0AAN8JY73</accession>
<dbReference type="CDD" id="cd00086">
    <property type="entry name" value="homeodomain"/>
    <property type="match status" value="1"/>
</dbReference>
<keyword evidence="2 5" id="KW-0238">DNA-binding</keyword>
<feature type="region of interest" description="Disordered" evidence="7">
    <location>
        <begin position="302"/>
        <end position="330"/>
    </location>
</feature>
<feature type="compositionally biased region" description="Polar residues" evidence="7">
    <location>
        <begin position="72"/>
        <end position="82"/>
    </location>
</feature>
<dbReference type="EMBL" id="JAZGQO010000006">
    <property type="protein sequence ID" value="KAK6186001.1"/>
    <property type="molecule type" value="Genomic_DNA"/>
</dbReference>
<sequence>MFCKMDSQLTTGNYPIVFTPTAIYTAPRTWHPHIYENSPKRPTPFRIVDILGTSDDRSKDKSSSTNVHHGHSISNNSFTCFSPDNRMDDDRSRQNSDSPGSDTLIDVESHKNDKRKSMDENKDDSASSSEDGQAKKKKARTTFTGRQIFELEKQFELKKYLSSAERADMANLLNVTETQVKIWFQNRRTKWKKHENISSSEVAQHKLSAEKNLLKSLKNKKQENGKDQQSGTSEIGESSNHTTTEVEESQSQIIDSPKDFSFGCSEILNLSCASSIGKAVDISSEKDSCNKEAETSVIQSEINEKRGSEKEDIDNSFRLISEKQIMPDSH</sequence>
<dbReference type="SUPFAM" id="SSF46689">
    <property type="entry name" value="Homeodomain-like"/>
    <property type="match status" value="1"/>
</dbReference>
<evidence type="ECO:0000256" key="2">
    <source>
        <dbReference type="ARBA" id="ARBA00023125"/>
    </source>
</evidence>
<feature type="region of interest" description="Disordered" evidence="7">
    <location>
        <begin position="54"/>
        <end position="140"/>
    </location>
</feature>
<dbReference type="InterPro" id="IPR020479">
    <property type="entry name" value="HD_metazoa"/>
</dbReference>
<dbReference type="GO" id="GO:0005634">
    <property type="term" value="C:nucleus"/>
    <property type="evidence" value="ECO:0007669"/>
    <property type="project" value="UniProtKB-SubCell"/>
</dbReference>
<name>A0AAN8JY73_PATCE</name>
<comment type="subcellular location">
    <subcellularLocation>
        <location evidence="1 5 6">Nucleus</location>
    </subcellularLocation>
</comment>
<dbReference type="Gene3D" id="1.10.10.60">
    <property type="entry name" value="Homeodomain-like"/>
    <property type="match status" value="1"/>
</dbReference>
<dbReference type="PRINTS" id="PR00024">
    <property type="entry name" value="HOMEOBOX"/>
</dbReference>
<keyword evidence="10" id="KW-1185">Reference proteome</keyword>
<dbReference type="AlphaFoldDB" id="A0AAN8JY73"/>
<dbReference type="PROSITE" id="PS50071">
    <property type="entry name" value="HOMEOBOX_2"/>
    <property type="match status" value="1"/>
</dbReference>
<keyword evidence="3 5" id="KW-0371">Homeobox</keyword>
<feature type="DNA-binding region" description="Homeobox" evidence="5">
    <location>
        <begin position="136"/>
        <end position="195"/>
    </location>
</feature>
<gene>
    <name evidence="9" type="ORF">SNE40_008120</name>
</gene>
<dbReference type="Proteomes" id="UP001347796">
    <property type="component" value="Unassembled WGS sequence"/>
</dbReference>
<evidence type="ECO:0000313" key="9">
    <source>
        <dbReference type="EMBL" id="KAK6186001.1"/>
    </source>
</evidence>
<dbReference type="GO" id="GO:0000978">
    <property type="term" value="F:RNA polymerase II cis-regulatory region sequence-specific DNA binding"/>
    <property type="evidence" value="ECO:0007669"/>
    <property type="project" value="TreeGrafter"/>
</dbReference>
<evidence type="ECO:0000256" key="6">
    <source>
        <dbReference type="RuleBase" id="RU000682"/>
    </source>
</evidence>
<feature type="compositionally biased region" description="Basic and acidic residues" evidence="7">
    <location>
        <begin position="85"/>
        <end position="94"/>
    </location>
</feature>
<evidence type="ECO:0000256" key="1">
    <source>
        <dbReference type="ARBA" id="ARBA00004123"/>
    </source>
</evidence>
<feature type="compositionally biased region" description="Polar residues" evidence="7">
    <location>
        <begin position="227"/>
        <end position="253"/>
    </location>
</feature>
<feature type="compositionally biased region" description="Basic and acidic residues" evidence="7">
    <location>
        <begin position="302"/>
        <end position="315"/>
    </location>
</feature>